<dbReference type="PROSITE" id="PS51063">
    <property type="entry name" value="HTH_CRP_2"/>
    <property type="match status" value="1"/>
</dbReference>
<dbReference type="Pfam" id="PF13545">
    <property type="entry name" value="HTH_Crp_2"/>
    <property type="match status" value="1"/>
</dbReference>
<dbReference type="GO" id="GO:0005829">
    <property type="term" value="C:cytosol"/>
    <property type="evidence" value="ECO:0007669"/>
    <property type="project" value="TreeGrafter"/>
</dbReference>
<dbReference type="SUPFAM" id="SSF46785">
    <property type="entry name" value="Winged helix' DNA-binding domain"/>
    <property type="match status" value="1"/>
</dbReference>
<keyword evidence="1" id="KW-0805">Transcription regulation</keyword>
<name>D9STE8_CLOC7</name>
<dbReference type="HOGENOM" id="CLU_075053_3_6_9"/>
<evidence type="ECO:0000256" key="2">
    <source>
        <dbReference type="ARBA" id="ARBA00023125"/>
    </source>
</evidence>
<dbReference type="Pfam" id="PF00027">
    <property type="entry name" value="cNMP_binding"/>
    <property type="match status" value="1"/>
</dbReference>
<evidence type="ECO:0000313" key="6">
    <source>
        <dbReference type="EMBL" id="ADL50764.1"/>
    </source>
</evidence>
<keyword evidence="2" id="KW-0238">DNA-binding</keyword>
<organism evidence="6 7">
    <name type="scientific">Clostridium cellulovorans (strain ATCC 35296 / DSM 3052 / OCM 3 / 743B)</name>
    <dbReference type="NCBI Taxonomy" id="573061"/>
    <lineage>
        <taxon>Bacteria</taxon>
        <taxon>Bacillati</taxon>
        <taxon>Bacillota</taxon>
        <taxon>Clostridia</taxon>
        <taxon>Eubacteriales</taxon>
        <taxon>Clostridiaceae</taxon>
        <taxon>Clostridium</taxon>
    </lineage>
</organism>
<dbReference type="eggNOG" id="COG0664">
    <property type="taxonomic scope" value="Bacteria"/>
</dbReference>
<dbReference type="GO" id="GO:0003677">
    <property type="term" value="F:DNA binding"/>
    <property type="evidence" value="ECO:0007669"/>
    <property type="project" value="UniProtKB-KW"/>
</dbReference>
<evidence type="ECO:0000256" key="1">
    <source>
        <dbReference type="ARBA" id="ARBA00023015"/>
    </source>
</evidence>
<evidence type="ECO:0000259" key="5">
    <source>
        <dbReference type="PROSITE" id="PS51063"/>
    </source>
</evidence>
<feature type="domain" description="HTH crp-type" evidence="5">
    <location>
        <begin position="145"/>
        <end position="218"/>
    </location>
</feature>
<dbReference type="InterPro" id="IPR014710">
    <property type="entry name" value="RmlC-like_jellyroll"/>
</dbReference>
<reference evidence="6 7" key="1">
    <citation type="submission" date="2010-08" db="EMBL/GenBank/DDBJ databases">
        <title>Complete sequence of Clostridium cellulovorans 743B.</title>
        <authorList>
            <consortium name="US DOE Joint Genome Institute"/>
            <person name="Lucas S."/>
            <person name="Copeland A."/>
            <person name="Lapidus A."/>
            <person name="Cheng J.-F."/>
            <person name="Bruce D."/>
            <person name="Goodwin L."/>
            <person name="Pitluck S."/>
            <person name="Chertkov O."/>
            <person name="Detter J.C."/>
            <person name="Han C."/>
            <person name="Tapia R."/>
            <person name="Land M."/>
            <person name="Hauser L."/>
            <person name="Chang Y.-J."/>
            <person name="Jeffries C."/>
            <person name="Kyrpides N."/>
            <person name="Ivanova N."/>
            <person name="Mikhailova N."/>
            <person name="Hemme C.L."/>
            <person name="Woyke T."/>
        </authorList>
    </citation>
    <scope>NUCLEOTIDE SEQUENCE [LARGE SCALE GENOMIC DNA]</scope>
    <source>
        <strain evidence="7">ATCC 35296 / DSM 3052 / OCM 3 / 743B</strain>
    </source>
</reference>
<accession>D9STE8</accession>
<dbReference type="InterPro" id="IPR018490">
    <property type="entry name" value="cNMP-bd_dom_sf"/>
</dbReference>
<dbReference type="RefSeq" id="WP_010076389.1">
    <property type="nucleotide sequence ID" value="NC_014393.1"/>
</dbReference>
<dbReference type="PROSITE" id="PS50042">
    <property type="entry name" value="CNMP_BINDING_3"/>
    <property type="match status" value="1"/>
</dbReference>
<evidence type="ECO:0000259" key="4">
    <source>
        <dbReference type="PROSITE" id="PS50042"/>
    </source>
</evidence>
<dbReference type="Gene3D" id="1.10.10.10">
    <property type="entry name" value="Winged helix-like DNA-binding domain superfamily/Winged helix DNA-binding domain"/>
    <property type="match status" value="1"/>
</dbReference>
<gene>
    <name evidence="6" type="ordered locus">Clocel_1000</name>
</gene>
<dbReference type="OrthoDB" id="1706474at2"/>
<keyword evidence="3" id="KW-0804">Transcription</keyword>
<dbReference type="Proteomes" id="UP000002730">
    <property type="component" value="Chromosome"/>
</dbReference>
<dbReference type="AlphaFoldDB" id="D9STE8"/>
<dbReference type="PRINTS" id="PR00034">
    <property type="entry name" value="HTHCRP"/>
</dbReference>
<dbReference type="GO" id="GO:0003700">
    <property type="term" value="F:DNA-binding transcription factor activity"/>
    <property type="evidence" value="ECO:0007669"/>
    <property type="project" value="TreeGrafter"/>
</dbReference>
<dbReference type="SMART" id="SM00419">
    <property type="entry name" value="HTH_CRP"/>
    <property type="match status" value="1"/>
</dbReference>
<evidence type="ECO:0000256" key="3">
    <source>
        <dbReference type="ARBA" id="ARBA00023163"/>
    </source>
</evidence>
<dbReference type="SMART" id="SM00100">
    <property type="entry name" value="cNMP"/>
    <property type="match status" value="1"/>
</dbReference>
<dbReference type="InterPro" id="IPR000595">
    <property type="entry name" value="cNMP-bd_dom"/>
</dbReference>
<dbReference type="Gene3D" id="2.60.120.10">
    <property type="entry name" value="Jelly Rolls"/>
    <property type="match status" value="1"/>
</dbReference>
<feature type="domain" description="Cyclic nucleotide-binding" evidence="4">
    <location>
        <begin position="12"/>
        <end position="131"/>
    </location>
</feature>
<dbReference type="InterPro" id="IPR050397">
    <property type="entry name" value="Env_Response_Regulators"/>
</dbReference>
<sequence>MLKEEELEIFKATIHIKEDTLNLIKSKGEKKAVSKGEIVFNERDEVNTIYFVLSGKVTMYRLSEDGQKRVIYILGPGKFINEVIFDGLPASIGCEAFEDCQLAYFYKEDLLQIMSTDFELTKFIISSMGKKIRRLYRQLKNTVPIKIDKKLAAKLWKLSKDYGIEIEEGTLIDLDISITYLASMLGSARETISKSMTRLEKEGLITYKGKRIVVPKREALSVYFRGI</sequence>
<dbReference type="PANTHER" id="PTHR24567:SF74">
    <property type="entry name" value="HTH-TYPE TRANSCRIPTIONAL REGULATOR ARCR"/>
    <property type="match status" value="1"/>
</dbReference>
<dbReference type="InterPro" id="IPR036390">
    <property type="entry name" value="WH_DNA-bd_sf"/>
</dbReference>
<evidence type="ECO:0000313" key="7">
    <source>
        <dbReference type="Proteomes" id="UP000002730"/>
    </source>
</evidence>
<dbReference type="SUPFAM" id="SSF51206">
    <property type="entry name" value="cAMP-binding domain-like"/>
    <property type="match status" value="1"/>
</dbReference>
<keyword evidence="7" id="KW-1185">Reference proteome</keyword>
<dbReference type="PANTHER" id="PTHR24567">
    <property type="entry name" value="CRP FAMILY TRANSCRIPTIONAL REGULATORY PROTEIN"/>
    <property type="match status" value="1"/>
</dbReference>
<dbReference type="KEGG" id="ccb:Clocel_1000"/>
<proteinExistence type="predicted"/>
<protein>
    <submittedName>
        <fullName evidence="6">Transcriptional regulator, Crp/Fnr family</fullName>
    </submittedName>
</protein>
<dbReference type="InterPro" id="IPR012318">
    <property type="entry name" value="HTH_CRP"/>
</dbReference>
<dbReference type="STRING" id="573061.Clocel_1000"/>
<dbReference type="InterPro" id="IPR036388">
    <property type="entry name" value="WH-like_DNA-bd_sf"/>
</dbReference>
<dbReference type="EMBL" id="CP002160">
    <property type="protein sequence ID" value="ADL50764.1"/>
    <property type="molecule type" value="Genomic_DNA"/>
</dbReference>
<dbReference type="CDD" id="cd00038">
    <property type="entry name" value="CAP_ED"/>
    <property type="match status" value="1"/>
</dbReference>